<accession>A0A3T0KPG1</accession>
<organism evidence="1 2">
    <name type="scientific">Peribacillus asahii</name>
    <dbReference type="NCBI Taxonomy" id="228899"/>
    <lineage>
        <taxon>Bacteria</taxon>
        <taxon>Bacillati</taxon>
        <taxon>Bacillota</taxon>
        <taxon>Bacilli</taxon>
        <taxon>Bacillales</taxon>
        <taxon>Bacillaceae</taxon>
        <taxon>Peribacillus</taxon>
    </lineage>
</organism>
<dbReference type="Pfam" id="PF06289">
    <property type="entry name" value="FlbD"/>
    <property type="match status" value="1"/>
</dbReference>
<dbReference type="PANTHER" id="PTHR39185:SF1">
    <property type="entry name" value="SWARMING MOTILITY PROTEIN SWRD"/>
    <property type="match status" value="1"/>
</dbReference>
<dbReference type="RefSeq" id="WP_373995321.1">
    <property type="nucleotide sequence ID" value="NZ_CP026095.1"/>
</dbReference>
<evidence type="ECO:0008006" key="3">
    <source>
        <dbReference type="Google" id="ProtNLM"/>
    </source>
</evidence>
<sequence length="78" mass="8702">MADGSTSIIIIKVTRLNGKSFTVNALYIEAIESLPDTTITFTTGKKIVVREKEEEITQAIIQFYRAVNVLGFRHDVEG</sequence>
<dbReference type="KEGG" id="pasa:BAOM_1669"/>
<dbReference type="PANTHER" id="PTHR39185">
    <property type="entry name" value="SWARMING MOTILITY PROTEIN SWRD"/>
    <property type="match status" value="1"/>
</dbReference>
<dbReference type="InterPro" id="IPR009384">
    <property type="entry name" value="SwrD-like"/>
</dbReference>
<reference evidence="1 2" key="1">
    <citation type="submission" date="2018-01" db="EMBL/GenBank/DDBJ databases">
        <title>Bacillus asahii Genome sequencing and assembly.</title>
        <authorList>
            <person name="Jiang H."/>
            <person name="Feng Y."/>
            <person name="Zhao F."/>
            <person name="Lin X."/>
        </authorList>
    </citation>
    <scope>NUCLEOTIDE SEQUENCE [LARGE SCALE GENOMIC DNA]</scope>
    <source>
        <strain evidence="1 2">OM18</strain>
    </source>
</reference>
<proteinExistence type="predicted"/>
<gene>
    <name evidence="1" type="ORF">BAOM_1669</name>
</gene>
<dbReference type="Proteomes" id="UP000283095">
    <property type="component" value="Chromosome"/>
</dbReference>
<dbReference type="AlphaFoldDB" id="A0A3T0KPG1"/>
<name>A0A3T0KPG1_9BACI</name>
<protein>
    <recommendedName>
        <fullName evidence="3">Flagellar protein FlbD</fullName>
    </recommendedName>
</protein>
<evidence type="ECO:0000313" key="2">
    <source>
        <dbReference type="Proteomes" id="UP000283095"/>
    </source>
</evidence>
<dbReference type="EMBL" id="CP026095">
    <property type="protein sequence ID" value="AZV42279.1"/>
    <property type="molecule type" value="Genomic_DNA"/>
</dbReference>
<evidence type="ECO:0000313" key="1">
    <source>
        <dbReference type="EMBL" id="AZV42279.1"/>
    </source>
</evidence>